<evidence type="ECO:0000259" key="2">
    <source>
        <dbReference type="PROSITE" id="PS50110"/>
    </source>
</evidence>
<dbReference type="Gene3D" id="3.40.50.2300">
    <property type="match status" value="1"/>
</dbReference>
<dbReference type="SMART" id="SM00448">
    <property type="entry name" value="REC"/>
    <property type="match status" value="1"/>
</dbReference>
<gene>
    <name evidence="3" type="ORF">DF3PB_10127</name>
</gene>
<proteinExistence type="predicted"/>
<dbReference type="InterPro" id="IPR050595">
    <property type="entry name" value="Bact_response_regulator"/>
</dbReference>
<sequence length="121" mass="12808">MPEPLISIIDDDDSLRAALVGLVRSLGYKASEFASAEEFLAAAPASACIVTDIQMPGISGIDLKNELVRKGDATPVIMITARAEPGLEQRARASGASCFLRKPFEASDLVSCIESALARTR</sequence>
<organism evidence="3">
    <name type="scientific">metagenome</name>
    <dbReference type="NCBI Taxonomy" id="256318"/>
    <lineage>
        <taxon>unclassified sequences</taxon>
        <taxon>metagenomes</taxon>
    </lineage>
</organism>
<dbReference type="GO" id="GO:0003677">
    <property type="term" value="F:DNA binding"/>
    <property type="evidence" value="ECO:0007669"/>
    <property type="project" value="UniProtKB-KW"/>
</dbReference>
<name>A0A380T9M5_9ZZZZ</name>
<dbReference type="PROSITE" id="PS50110">
    <property type="entry name" value="RESPONSE_REGULATORY"/>
    <property type="match status" value="1"/>
</dbReference>
<dbReference type="SUPFAM" id="SSF52172">
    <property type="entry name" value="CheY-like"/>
    <property type="match status" value="1"/>
</dbReference>
<dbReference type="InterPro" id="IPR011006">
    <property type="entry name" value="CheY-like_superfamily"/>
</dbReference>
<keyword evidence="1" id="KW-0597">Phosphoprotein</keyword>
<feature type="domain" description="Response regulatory" evidence="2">
    <location>
        <begin position="5"/>
        <end position="117"/>
    </location>
</feature>
<dbReference type="PANTHER" id="PTHR44591">
    <property type="entry name" value="STRESS RESPONSE REGULATOR PROTEIN 1"/>
    <property type="match status" value="1"/>
</dbReference>
<dbReference type="EMBL" id="UIDG01000001">
    <property type="protein sequence ID" value="SUS03375.1"/>
    <property type="molecule type" value="Genomic_DNA"/>
</dbReference>
<dbReference type="AlphaFoldDB" id="A0A380T9M5"/>
<dbReference type="GO" id="GO:0000160">
    <property type="term" value="P:phosphorelay signal transduction system"/>
    <property type="evidence" value="ECO:0007669"/>
    <property type="project" value="InterPro"/>
</dbReference>
<dbReference type="Pfam" id="PF00072">
    <property type="entry name" value="Response_reg"/>
    <property type="match status" value="1"/>
</dbReference>
<evidence type="ECO:0000313" key="3">
    <source>
        <dbReference type="EMBL" id="SUS03375.1"/>
    </source>
</evidence>
<dbReference type="InterPro" id="IPR001789">
    <property type="entry name" value="Sig_transdc_resp-reg_receiver"/>
</dbReference>
<protein>
    <submittedName>
        <fullName evidence="3">DNA-binding response regulator, LuxR family</fullName>
    </submittedName>
</protein>
<accession>A0A380T9M5</accession>
<keyword evidence="3" id="KW-0238">DNA-binding</keyword>
<evidence type="ECO:0000256" key="1">
    <source>
        <dbReference type="ARBA" id="ARBA00022553"/>
    </source>
</evidence>
<reference evidence="3" key="1">
    <citation type="submission" date="2018-07" db="EMBL/GenBank/DDBJ databases">
        <authorList>
            <person name="Quirk P.G."/>
            <person name="Krulwich T.A."/>
        </authorList>
    </citation>
    <scope>NUCLEOTIDE SEQUENCE</scope>
</reference>
<dbReference type="PANTHER" id="PTHR44591:SF25">
    <property type="entry name" value="CHEMOTAXIS TWO-COMPONENT RESPONSE REGULATOR"/>
    <property type="match status" value="1"/>
</dbReference>